<dbReference type="AlphaFoldDB" id="A0A1M5ZPG4"/>
<evidence type="ECO:0000313" key="1">
    <source>
        <dbReference type="EMBL" id="SHI26275.1"/>
    </source>
</evidence>
<dbReference type="SUPFAM" id="SSF55729">
    <property type="entry name" value="Acyl-CoA N-acyltransferases (Nat)"/>
    <property type="match status" value="1"/>
</dbReference>
<sequence>MTVSNKAIALSHTFSLVHHLKDINAEQWNRLAGDHPLVRHEFLLALDRTGCAAPQTGWAPHYLLLYRDEALQGAMPLYLKSHSRGEYVFDYAWAQAFERHGLPYYPKLLSAVPFTPVPGPRLLAASHADRVLLARKAIEITQDNGISSLHILFPSHDDQQALREAGFLFRENVQFHWFNQGYRHLDDFLASLSQQKRKKIKQDRKKAAQADVRFRWLQGDDIDDDMLRFFYRCYHQTYIEHGNAPYLSHEFFIQLRLTMAANMVLVVAEQDGVPIACALNIRSQKTLYGRYWGSTRFVPGLHFETCYMQAIEFCIAHDLAVFEGGAQGEHKLSRGMLPVQTCSAHWICDQRYAQAIMDFLAHETPAVQAYISELQEHSPFKKPPQ</sequence>
<accession>A0A1M5ZPG4</accession>
<dbReference type="Proteomes" id="UP000184226">
    <property type="component" value="Unassembled WGS sequence"/>
</dbReference>
<evidence type="ECO:0000313" key="2">
    <source>
        <dbReference type="Proteomes" id="UP000184226"/>
    </source>
</evidence>
<keyword evidence="2" id="KW-1185">Reference proteome</keyword>
<reference evidence="1 2" key="1">
    <citation type="submission" date="2016-11" db="EMBL/GenBank/DDBJ databases">
        <authorList>
            <person name="Jaros S."/>
            <person name="Januszkiewicz K."/>
            <person name="Wedrychowicz H."/>
        </authorList>
    </citation>
    <scope>NUCLEOTIDE SEQUENCE [LARGE SCALE GENOMIC DNA]</scope>
    <source>
        <strain evidence="1 2">CGMCC 1.10190</strain>
    </source>
</reference>
<organism evidence="1 2">
    <name type="scientific">Pollutimonas bauzanensis</name>
    <dbReference type="NCBI Taxonomy" id="658167"/>
    <lineage>
        <taxon>Bacteria</taxon>
        <taxon>Pseudomonadati</taxon>
        <taxon>Pseudomonadota</taxon>
        <taxon>Betaproteobacteria</taxon>
        <taxon>Burkholderiales</taxon>
        <taxon>Alcaligenaceae</taxon>
        <taxon>Pollutimonas</taxon>
    </lineage>
</organism>
<gene>
    <name evidence="1" type="ORF">SAMN04488135_11730</name>
</gene>
<dbReference type="EMBL" id="FQXE01000017">
    <property type="protein sequence ID" value="SHI26275.1"/>
    <property type="molecule type" value="Genomic_DNA"/>
</dbReference>
<dbReference type="InterPro" id="IPR007434">
    <property type="entry name" value="FemAB-like"/>
</dbReference>
<protein>
    <recommendedName>
        <fullName evidence="3">GNAT family N-acetyltransferase</fullName>
    </recommendedName>
</protein>
<proteinExistence type="predicted"/>
<dbReference type="Pfam" id="PF04339">
    <property type="entry name" value="FemAB_like"/>
    <property type="match status" value="1"/>
</dbReference>
<dbReference type="PANTHER" id="PTHR47017:SF1">
    <property type="entry name" value="ACYL-COA"/>
    <property type="match status" value="1"/>
</dbReference>
<dbReference type="Gene3D" id="3.40.630.30">
    <property type="match status" value="1"/>
</dbReference>
<evidence type="ECO:0008006" key="3">
    <source>
        <dbReference type="Google" id="ProtNLM"/>
    </source>
</evidence>
<dbReference type="PANTHER" id="PTHR47017">
    <property type="entry name" value="ACYL-COA"/>
    <property type="match status" value="1"/>
</dbReference>
<name>A0A1M5ZPG4_9BURK</name>
<dbReference type="InterPro" id="IPR016181">
    <property type="entry name" value="Acyl_CoA_acyltransferase"/>
</dbReference>
<dbReference type="STRING" id="658167.SAMN04488135_11730"/>